<dbReference type="InterPro" id="IPR003661">
    <property type="entry name" value="HisK_dim/P_dom"/>
</dbReference>
<keyword evidence="9" id="KW-1185">Reference proteome</keyword>
<dbReference type="InterPro" id="IPR000014">
    <property type="entry name" value="PAS"/>
</dbReference>
<dbReference type="Gene3D" id="3.30.565.10">
    <property type="entry name" value="Histidine kinase-like ATPase, C-terminal domain"/>
    <property type="match status" value="1"/>
</dbReference>
<dbReference type="PANTHER" id="PTHR43547">
    <property type="entry name" value="TWO-COMPONENT HISTIDINE KINASE"/>
    <property type="match status" value="1"/>
</dbReference>
<dbReference type="SUPFAM" id="SSF55874">
    <property type="entry name" value="ATPase domain of HSP90 chaperone/DNA topoisomerase II/histidine kinase"/>
    <property type="match status" value="1"/>
</dbReference>
<dbReference type="CDD" id="cd00130">
    <property type="entry name" value="PAS"/>
    <property type="match status" value="1"/>
</dbReference>
<evidence type="ECO:0000256" key="3">
    <source>
        <dbReference type="ARBA" id="ARBA00022553"/>
    </source>
</evidence>
<dbReference type="InterPro" id="IPR013767">
    <property type="entry name" value="PAS_fold"/>
</dbReference>
<dbReference type="InterPro" id="IPR003594">
    <property type="entry name" value="HATPase_dom"/>
</dbReference>
<keyword evidence="4" id="KW-0808">Transferase</keyword>
<dbReference type="SUPFAM" id="SSF55785">
    <property type="entry name" value="PYP-like sensor domain (PAS domain)"/>
    <property type="match status" value="1"/>
</dbReference>
<dbReference type="PROSITE" id="PS50112">
    <property type="entry name" value="PAS"/>
    <property type="match status" value="1"/>
</dbReference>
<dbReference type="Gene3D" id="1.10.287.130">
    <property type="match status" value="1"/>
</dbReference>
<comment type="catalytic activity">
    <reaction evidence="1">
        <text>ATP + protein L-histidine = ADP + protein N-phospho-L-histidine.</text>
        <dbReference type="EC" id="2.7.13.3"/>
    </reaction>
</comment>
<evidence type="ECO:0000256" key="2">
    <source>
        <dbReference type="ARBA" id="ARBA00012438"/>
    </source>
</evidence>
<dbReference type="CDD" id="cd16922">
    <property type="entry name" value="HATPase_EvgS-ArcB-TorS-like"/>
    <property type="match status" value="1"/>
</dbReference>
<keyword evidence="4" id="KW-0418">Kinase</keyword>
<feature type="domain" description="PAS" evidence="7">
    <location>
        <begin position="199"/>
        <end position="269"/>
    </location>
</feature>
<dbReference type="Pfam" id="PF00512">
    <property type="entry name" value="HisKA"/>
    <property type="match status" value="1"/>
</dbReference>
<dbReference type="SUPFAM" id="SSF47384">
    <property type="entry name" value="Homodimeric domain of signal transducing histidine kinase"/>
    <property type="match status" value="1"/>
</dbReference>
<comment type="caution">
    <text evidence="8">The sequence shown here is derived from an EMBL/GenBank/DDBJ whole genome shotgun (WGS) entry which is preliminary data.</text>
</comment>
<feature type="domain" description="Histidine kinase" evidence="6">
    <location>
        <begin position="475"/>
        <end position="699"/>
    </location>
</feature>
<dbReference type="InterPro" id="IPR035965">
    <property type="entry name" value="PAS-like_dom_sf"/>
</dbReference>
<dbReference type="RefSeq" id="WP_307356959.1">
    <property type="nucleotide sequence ID" value="NZ_BAAACJ010000051.1"/>
</dbReference>
<dbReference type="InterPro" id="IPR036097">
    <property type="entry name" value="HisK_dim/P_sf"/>
</dbReference>
<dbReference type="Proteomes" id="UP001224418">
    <property type="component" value="Unassembled WGS sequence"/>
</dbReference>
<dbReference type="PROSITE" id="PS50109">
    <property type="entry name" value="HIS_KIN"/>
    <property type="match status" value="1"/>
</dbReference>
<name>A0ABU0JUL4_HATLI</name>
<dbReference type="InterPro" id="IPR005467">
    <property type="entry name" value="His_kinase_dom"/>
</dbReference>
<dbReference type="EC" id="2.7.13.3" evidence="2"/>
<evidence type="ECO:0000256" key="5">
    <source>
        <dbReference type="ARBA" id="ARBA00023012"/>
    </source>
</evidence>
<evidence type="ECO:0000259" key="6">
    <source>
        <dbReference type="PROSITE" id="PS50109"/>
    </source>
</evidence>
<keyword evidence="5" id="KW-0902">Two-component regulatory system</keyword>
<evidence type="ECO:0000256" key="1">
    <source>
        <dbReference type="ARBA" id="ARBA00000085"/>
    </source>
</evidence>
<dbReference type="EMBL" id="JAUSWN010000029">
    <property type="protein sequence ID" value="MDQ0480796.1"/>
    <property type="molecule type" value="Genomic_DNA"/>
</dbReference>
<proteinExistence type="predicted"/>
<keyword evidence="3" id="KW-0597">Phosphoprotein</keyword>
<reference evidence="8 9" key="1">
    <citation type="submission" date="2023-07" db="EMBL/GenBank/DDBJ databases">
        <title>Genomic Encyclopedia of Type Strains, Phase IV (KMG-IV): sequencing the most valuable type-strain genomes for metagenomic binning, comparative biology and taxonomic classification.</title>
        <authorList>
            <person name="Goeker M."/>
        </authorList>
    </citation>
    <scope>NUCLEOTIDE SEQUENCE [LARGE SCALE GENOMIC DNA]</scope>
    <source>
        <strain evidence="8 9">DSM 1400</strain>
    </source>
</reference>
<protein>
    <recommendedName>
        <fullName evidence="2">histidine kinase</fullName>
        <ecNumber evidence="2">2.7.13.3</ecNumber>
    </recommendedName>
</protein>
<dbReference type="Pfam" id="PF00989">
    <property type="entry name" value="PAS"/>
    <property type="match status" value="1"/>
</dbReference>
<accession>A0ABU0JUL4</accession>
<dbReference type="InterPro" id="IPR036890">
    <property type="entry name" value="HATPase_C_sf"/>
</dbReference>
<dbReference type="PRINTS" id="PR00344">
    <property type="entry name" value="BCTRLSENSOR"/>
</dbReference>
<dbReference type="PANTHER" id="PTHR43547:SF2">
    <property type="entry name" value="HYBRID SIGNAL TRANSDUCTION HISTIDINE KINASE C"/>
    <property type="match status" value="1"/>
</dbReference>
<organism evidence="8 9">
    <name type="scientific">Hathewaya limosa</name>
    <name type="common">Clostridium limosum</name>
    <dbReference type="NCBI Taxonomy" id="1536"/>
    <lineage>
        <taxon>Bacteria</taxon>
        <taxon>Bacillati</taxon>
        <taxon>Bacillota</taxon>
        <taxon>Clostridia</taxon>
        <taxon>Eubacteriales</taxon>
        <taxon>Clostridiaceae</taxon>
        <taxon>Hathewaya</taxon>
    </lineage>
</organism>
<dbReference type="SMART" id="SM00091">
    <property type="entry name" value="PAS"/>
    <property type="match status" value="2"/>
</dbReference>
<dbReference type="InterPro" id="IPR004358">
    <property type="entry name" value="Sig_transdc_His_kin-like_C"/>
</dbReference>
<evidence type="ECO:0000313" key="9">
    <source>
        <dbReference type="Proteomes" id="UP001224418"/>
    </source>
</evidence>
<evidence type="ECO:0000256" key="4">
    <source>
        <dbReference type="ARBA" id="ARBA00022777"/>
    </source>
</evidence>
<dbReference type="Pfam" id="PF02518">
    <property type="entry name" value="HATPase_c"/>
    <property type="match status" value="1"/>
</dbReference>
<dbReference type="SMART" id="SM00387">
    <property type="entry name" value="HATPase_c"/>
    <property type="match status" value="1"/>
</dbReference>
<dbReference type="SMART" id="SM00388">
    <property type="entry name" value="HisKA"/>
    <property type="match status" value="1"/>
</dbReference>
<gene>
    <name evidence="8" type="ORF">QOZ93_002546</name>
</gene>
<dbReference type="Pfam" id="PF13426">
    <property type="entry name" value="PAS_9"/>
    <property type="match status" value="1"/>
</dbReference>
<dbReference type="Gene3D" id="3.30.450.20">
    <property type="entry name" value="PAS domain"/>
    <property type="match status" value="1"/>
</dbReference>
<dbReference type="NCBIfam" id="TIGR00229">
    <property type="entry name" value="sensory_box"/>
    <property type="match status" value="1"/>
</dbReference>
<evidence type="ECO:0000259" key="7">
    <source>
        <dbReference type="PROSITE" id="PS50112"/>
    </source>
</evidence>
<dbReference type="CDD" id="cd00082">
    <property type="entry name" value="HisKA"/>
    <property type="match status" value="1"/>
</dbReference>
<evidence type="ECO:0000313" key="8">
    <source>
        <dbReference type="EMBL" id="MDQ0480796.1"/>
    </source>
</evidence>
<sequence>MNYTLSNLGYLKSKKTLLKKLSNSILKATNISNLFYFLCKFFAILTDSKLVQGVLTIDDDNYLINEFDSKNSNFEKTHSRKNYINSKTLKKVDSDINEILNIIHKKFINLKNPVSYKELYINNICTSYNEKFKDYHFIPVYIENSMYGFLIIQSDINHYLTNDIIRYITELILLQASNTLTNIYKKDSSTYINDNICDTEQLISNILGKPSSIICITTIDGYITFCSRNSEEILGYPSNFLVGKRLFPLIHKDYKEEFIQKYKKTLIDNINNYAEILFKCYDGTFTKVKMSPKCILDVHKNIVGIMFTISTVNNSLKNTQPINFQNNKLLDLNPFGIFMTKNGIITHSNKMGLNLLNINDVEQCLNKSIYDFFDLAEDYHRNYNEKQVFLFDNTYADCLGKKVIRKRDGKPYYLETLSFTTNGIPTGYILILIKNIENVYNSQYTEELYKKIEEKTTLLNKTIEYDKLRSEFFANISHELRTPINVIYSALQLLNINLSSVLPDYEDSDIFNKRILIIQQNCFRLIKLINNLIDSTRIDAGFYQLTFSKCNIISIIEDITLSVCDYVENKGIKLIFDTDIEEKYTYCDIEKIERIMLNLISNAVKFTDKGGSIFVNLHNKGTYLLISIEDTGVGIPKEKCNTIFQRFVQVNSTRKREGEGSGIGLSLVRSLVEMHSGNIWVESKLNKGTTFTIQLPYCVDPNTFINKNTNNTININYSNHHVGNLNNTNSDAIKIEFSDI</sequence>